<dbReference type="GO" id="GO:0006313">
    <property type="term" value="P:DNA transposition"/>
    <property type="evidence" value="ECO:0007669"/>
    <property type="project" value="InterPro"/>
</dbReference>
<proteinExistence type="inferred from homology"/>
<keyword evidence="3" id="KW-0815">Transposition</keyword>
<dbReference type="PROSITE" id="PS01043">
    <property type="entry name" value="TRANSPOSASE_IS30"/>
    <property type="match status" value="1"/>
</dbReference>
<accession>A0A4R6ZPL5</accession>
<dbReference type="InterPro" id="IPR036397">
    <property type="entry name" value="RNaseH_sf"/>
</dbReference>
<evidence type="ECO:0000313" key="8">
    <source>
        <dbReference type="EMBL" id="TDR54375.1"/>
    </source>
</evidence>
<gene>
    <name evidence="8" type="ORF">DFP85_107148</name>
</gene>
<dbReference type="InterPro" id="IPR001598">
    <property type="entry name" value="Transposase_IS30_CS"/>
</dbReference>
<comment type="similarity">
    <text evidence="2">Belongs to the transposase IS30 family.</text>
</comment>
<feature type="domain" description="Integrase catalytic" evidence="7">
    <location>
        <begin position="274"/>
        <end position="453"/>
    </location>
</feature>
<comment type="caution">
    <text evidence="8">The sequence shown here is derived from an EMBL/GenBank/DDBJ whole genome shotgun (WGS) entry which is preliminary data.</text>
</comment>
<evidence type="ECO:0000256" key="5">
    <source>
        <dbReference type="ARBA" id="ARBA00023172"/>
    </source>
</evidence>
<dbReference type="Gene3D" id="1.10.10.60">
    <property type="entry name" value="Homeodomain-like"/>
    <property type="match status" value="1"/>
</dbReference>
<dbReference type="GO" id="GO:0005829">
    <property type="term" value="C:cytosol"/>
    <property type="evidence" value="ECO:0007669"/>
    <property type="project" value="TreeGrafter"/>
</dbReference>
<evidence type="ECO:0000256" key="3">
    <source>
        <dbReference type="ARBA" id="ARBA00022578"/>
    </source>
</evidence>
<dbReference type="PANTHER" id="PTHR10948">
    <property type="entry name" value="TRANSPOSASE"/>
    <property type="match status" value="1"/>
</dbReference>
<dbReference type="GO" id="GO:0004803">
    <property type="term" value="F:transposase activity"/>
    <property type="evidence" value="ECO:0007669"/>
    <property type="project" value="InterPro"/>
</dbReference>
<dbReference type="SUPFAM" id="SSF46689">
    <property type="entry name" value="Homeodomain-like"/>
    <property type="match status" value="1"/>
</dbReference>
<evidence type="ECO:0000256" key="4">
    <source>
        <dbReference type="ARBA" id="ARBA00023125"/>
    </source>
</evidence>
<dbReference type="GO" id="GO:0003677">
    <property type="term" value="F:DNA binding"/>
    <property type="evidence" value="ECO:0007669"/>
    <property type="project" value="UniProtKB-KW"/>
</dbReference>
<feature type="region of interest" description="Disordered" evidence="6">
    <location>
        <begin position="1"/>
        <end position="29"/>
    </location>
</feature>
<dbReference type="PROSITE" id="PS50994">
    <property type="entry name" value="INTEGRASE"/>
    <property type="match status" value="1"/>
</dbReference>
<evidence type="ECO:0000313" key="9">
    <source>
        <dbReference type="Proteomes" id="UP000295212"/>
    </source>
</evidence>
<keyword evidence="5" id="KW-0233">DNA recombination</keyword>
<dbReference type="PANTHER" id="PTHR10948:SF23">
    <property type="entry name" value="TRANSPOSASE INSI FOR INSERTION SEQUENCE ELEMENT IS30A-RELATED"/>
    <property type="match status" value="1"/>
</dbReference>
<dbReference type="InterPro" id="IPR001584">
    <property type="entry name" value="Integrase_cat-core"/>
</dbReference>
<dbReference type="InterPro" id="IPR053392">
    <property type="entry name" value="Transposase_IS30-like"/>
</dbReference>
<dbReference type="GO" id="GO:0015074">
    <property type="term" value="P:DNA integration"/>
    <property type="evidence" value="ECO:0007669"/>
    <property type="project" value="InterPro"/>
</dbReference>
<protein>
    <submittedName>
        <fullName evidence="8">IS30 family transposase</fullName>
    </submittedName>
</protein>
<dbReference type="RefSeq" id="WP_208108474.1">
    <property type="nucleotide sequence ID" value="NZ_SNZJ01000007.1"/>
</dbReference>
<name>A0A4R6ZPL5_9GAMM</name>
<organism evidence="8 9">
    <name type="scientific">Halomonas ventosae</name>
    <dbReference type="NCBI Taxonomy" id="229007"/>
    <lineage>
        <taxon>Bacteria</taxon>
        <taxon>Pseudomonadati</taxon>
        <taxon>Pseudomonadota</taxon>
        <taxon>Gammaproteobacteria</taxon>
        <taxon>Oceanospirillales</taxon>
        <taxon>Halomonadaceae</taxon>
        <taxon>Halomonas</taxon>
    </lineage>
</organism>
<dbReference type="InterPro" id="IPR009057">
    <property type="entry name" value="Homeodomain-like_sf"/>
</dbReference>
<dbReference type="Pfam" id="PF13936">
    <property type="entry name" value="HTH_38"/>
    <property type="match status" value="1"/>
</dbReference>
<comment type="function">
    <text evidence="1">Required for the transposition of the insertion element.</text>
</comment>
<evidence type="ECO:0000256" key="6">
    <source>
        <dbReference type="SAM" id="MobiDB-lite"/>
    </source>
</evidence>
<evidence type="ECO:0000256" key="2">
    <source>
        <dbReference type="ARBA" id="ARBA00006363"/>
    </source>
</evidence>
<dbReference type="EMBL" id="SNZJ01000007">
    <property type="protein sequence ID" value="TDR54375.1"/>
    <property type="molecule type" value="Genomic_DNA"/>
</dbReference>
<dbReference type="NCBIfam" id="NF033563">
    <property type="entry name" value="transpos_IS30"/>
    <property type="match status" value="1"/>
</dbReference>
<dbReference type="Gene3D" id="3.30.420.10">
    <property type="entry name" value="Ribonuclease H-like superfamily/Ribonuclease H"/>
    <property type="match status" value="1"/>
</dbReference>
<evidence type="ECO:0000259" key="7">
    <source>
        <dbReference type="PROSITE" id="PS50994"/>
    </source>
</evidence>
<dbReference type="Proteomes" id="UP000295212">
    <property type="component" value="Unassembled WGS sequence"/>
</dbReference>
<dbReference type="InterPro" id="IPR012337">
    <property type="entry name" value="RNaseH-like_sf"/>
</dbReference>
<reference evidence="8 9" key="1">
    <citation type="submission" date="2019-03" db="EMBL/GenBank/DDBJ databases">
        <title>Genomic Encyclopedia of Type Strains, Phase III (KMG-III): the genomes of soil and plant-associated and newly described type strains.</title>
        <authorList>
            <person name="Whitman W."/>
        </authorList>
    </citation>
    <scope>NUCLEOTIDE SEQUENCE [LARGE SCALE GENOMIC DNA]</scope>
    <source>
        <strain evidence="8 9">CECT 5797</strain>
    </source>
</reference>
<dbReference type="SUPFAM" id="SSF53098">
    <property type="entry name" value="Ribonuclease H-like"/>
    <property type="match status" value="1"/>
</dbReference>
<keyword evidence="4" id="KW-0238">DNA-binding</keyword>
<dbReference type="InterPro" id="IPR051917">
    <property type="entry name" value="Transposase-Integrase"/>
</dbReference>
<sequence length="457" mass="50693">MGRSRGWGAEQTGRAPMRSPGRPGVNQRDAKRAFWKRIAEGLSSEDAALACGVSQPVGPRWFREAGGMAPANLAPHSGRYLSFAEREELALLRAQGHGVREIARCLGRSPSTVSRELRRNAATRGGMLDYRATVAQWKAERAAKRPKVAKLVKNDRLQAYVQSRLAGVVTDAEGRPIPGPNVPWRGRRHGRRADRRWGTSWSPEQISRRLRVDFPDDETMRLSHEAIYQALYVQGRGALRRELSACLRSGRALRVPRARSRQRGKHFISPEVMISQRPAEVADRAVPGHWEGDLIIGLNSSAIGTLVERTTRFTLLLHLPPMPDHGSSARTKNGPALAGHGAEAVRDAIATKIAMLPEQLRRSLTWDQGAELAQHAQLRIATGLAIYFCDPHSPWQRGTNENTNGLLRQYFPKGTDISRYSENELDAVAATLNSRPRKTLDWKTPAEALKELLSLAS</sequence>
<evidence type="ECO:0000256" key="1">
    <source>
        <dbReference type="ARBA" id="ARBA00002190"/>
    </source>
</evidence>
<dbReference type="InterPro" id="IPR025246">
    <property type="entry name" value="IS30-like_HTH"/>
</dbReference>
<dbReference type="AlphaFoldDB" id="A0A4R6ZPL5"/>